<evidence type="ECO:0000256" key="4">
    <source>
        <dbReference type="ARBA" id="ARBA00022553"/>
    </source>
</evidence>
<dbReference type="PROSITE" id="PS00455">
    <property type="entry name" value="AMP_BINDING"/>
    <property type="match status" value="1"/>
</dbReference>
<dbReference type="Gene3D" id="3.40.50.980">
    <property type="match status" value="2"/>
</dbReference>
<evidence type="ECO:0000259" key="5">
    <source>
        <dbReference type="PROSITE" id="PS50075"/>
    </source>
</evidence>
<dbReference type="InterPro" id="IPR010071">
    <property type="entry name" value="AA_adenyl_dom"/>
</dbReference>
<dbReference type="InterPro" id="IPR020806">
    <property type="entry name" value="PKS_PP-bd"/>
</dbReference>
<dbReference type="InterPro" id="IPR009081">
    <property type="entry name" value="PP-bd_ACP"/>
</dbReference>
<evidence type="ECO:0000256" key="1">
    <source>
        <dbReference type="ARBA" id="ARBA00001957"/>
    </source>
</evidence>
<dbReference type="FunFam" id="2.30.38.10:FF:000001">
    <property type="entry name" value="Non-ribosomal peptide synthetase PvdI"/>
    <property type="match status" value="2"/>
</dbReference>
<dbReference type="FunFam" id="3.40.50.980:FF:000001">
    <property type="entry name" value="Non-ribosomal peptide synthetase"/>
    <property type="match status" value="1"/>
</dbReference>
<dbReference type="InterPro" id="IPR000873">
    <property type="entry name" value="AMP-dep_synth/lig_dom"/>
</dbReference>
<dbReference type="CDD" id="cd19544">
    <property type="entry name" value="E-C_NRPS"/>
    <property type="match status" value="1"/>
</dbReference>
<dbReference type="Gene3D" id="3.30.300.30">
    <property type="match status" value="2"/>
</dbReference>
<dbReference type="OrthoDB" id="2472181at2"/>
<dbReference type="EMBL" id="VCKW01000376">
    <property type="protein sequence ID" value="TMQ89755.1"/>
    <property type="molecule type" value="Genomic_DNA"/>
</dbReference>
<gene>
    <name evidence="6" type="ORF">ETD83_38500</name>
</gene>
<dbReference type="InterPro" id="IPR029058">
    <property type="entry name" value="AB_hydrolase_fold"/>
</dbReference>
<dbReference type="InterPro" id="IPR045851">
    <property type="entry name" value="AMP-bd_C_sf"/>
</dbReference>
<dbReference type="CDD" id="cd19540">
    <property type="entry name" value="LCL_NRPS-like"/>
    <property type="match status" value="1"/>
</dbReference>
<dbReference type="Proteomes" id="UP000309174">
    <property type="component" value="Unassembled WGS sequence"/>
</dbReference>
<feature type="non-terminal residue" evidence="6">
    <location>
        <position position="1"/>
    </location>
</feature>
<dbReference type="Pfam" id="PF00501">
    <property type="entry name" value="AMP-binding"/>
    <property type="match status" value="2"/>
</dbReference>
<evidence type="ECO:0000313" key="6">
    <source>
        <dbReference type="EMBL" id="TMQ89755.1"/>
    </source>
</evidence>
<evidence type="ECO:0000256" key="3">
    <source>
        <dbReference type="ARBA" id="ARBA00022450"/>
    </source>
</evidence>
<dbReference type="FunFam" id="1.10.1200.10:FF:000005">
    <property type="entry name" value="Nonribosomal peptide synthetase 1"/>
    <property type="match status" value="1"/>
</dbReference>
<dbReference type="Gene3D" id="1.10.1200.10">
    <property type="entry name" value="ACP-like"/>
    <property type="match status" value="1"/>
</dbReference>
<dbReference type="GO" id="GO:0043041">
    <property type="term" value="P:amino acid activation for nonribosomal peptide biosynthetic process"/>
    <property type="evidence" value="ECO:0007669"/>
    <property type="project" value="TreeGrafter"/>
</dbReference>
<dbReference type="PANTHER" id="PTHR45527:SF1">
    <property type="entry name" value="FATTY ACID SYNTHASE"/>
    <property type="match status" value="1"/>
</dbReference>
<dbReference type="InterPro" id="IPR036736">
    <property type="entry name" value="ACP-like_sf"/>
</dbReference>
<reference evidence="6 7" key="1">
    <citation type="submission" date="2019-05" db="EMBL/GenBank/DDBJ databases">
        <title>Draft genome sequence of Actinomadura sp. 14C53.</title>
        <authorList>
            <person name="Saricaoglu S."/>
            <person name="Isik K."/>
        </authorList>
    </citation>
    <scope>NUCLEOTIDE SEQUENCE [LARGE SCALE GENOMIC DNA]</scope>
    <source>
        <strain evidence="6 7">14C53</strain>
    </source>
</reference>
<dbReference type="SMART" id="SM00823">
    <property type="entry name" value="PKS_PP"/>
    <property type="match status" value="2"/>
</dbReference>
<dbReference type="InterPro" id="IPR023213">
    <property type="entry name" value="CAT-like_dom_sf"/>
</dbReference>
<dbReference type="GO" id="GO:0072330">
    <property type="term" value="P:monocarboxylic acid biosynthetic process"/>
    <property type="evidence" value="ECO:0007669"/>
    <property type="project" value="UniProtKB-ARBA"/>
</dbReference>
<comment type="similarity">
    <text evidence="2">Belongs to the ATP-dependent AMP-binding enzyme family.</text>
</comment>
<name>A0A5C4IZZ9_9ACTN</name>
<dbReference type="GO" id="GO:0008610">
    <property type="term" value="P:lipid biosynthetic process"/>
    <property type="evidence" value="ECO:0007669"/>
    <property type="project" value="UniProtKB-ARBA"/>
</dbReference>
<dbReference type="CDD" id="cd05930">
    <property type="entry name" value="A_NRPS"/>
    <property type="match status" value="1"/>
</dbReference>
<dbReference type="GO" id="GO:0003824">
    <property type="term" value="F:catalytic activity"/>
    <property type="evidence" value="ECO:0007669"/>
    <property type="project" value="InterPro"/>
</dbReference>
<protein>
    <submittedName>
        <fullName evidence="6">Amino acid adenylation domain-containing protein</fullName>
    </submittedName>
</protein>
<dbReference type="Gene3D" id="3.30.559.30">
    <property type="entry name" value="Nonribosomal peptide synthetase, condensation domain"/>
    <property type="match status" value="2"/>
</dbReference>
<dbReference type="SUPFAM" id="SSF52777">
    <property type="entry name" value="CoA-dependent acyltransferases"/>
    <property type="match status" value="4"/>
</dbReference>
<dbReference type="PROSITE" id="PS00012">
    <property type="entry name" value="PHOSPHOPANTETHEINE"/>
    <property type="match status" value="1"/>
</dbReference>
<dbReference type="FunFam" id="3.30.300.30:FF:000010">
    <property type="entry name" value="Enterobactin synthetase component F"/>
    <property type="match status" value="2"/>
</dbReference>
<dbReference type="Pfam" id="PF13193">
    <property type="entry name" value="AMP-binding_C"/>
    <property type="match status" value="2"/>
</dbReference>
<dbReference type="InterPro" id="IPR006162">
    <property type="entry name" value="Ppantetheine_attach_site"/>
</dbReference>
<organism evidence="6 7">
    <name type="scientific">Actinomadura soli</name>
    <dbReference type="NCBI Taxonomy" id="2508997"/>
    <lineage>
        <taxon>Bacteria</taxon>
        <taxon>Bacillati</taxon>
        <taxon>Actinomycetota</taxon>
        <taxon>Actinomycetes</taxon>
        <taxon>Streptosporangiales</taxon>
        <taxon>Thermomonosporaceae</taxon>
        <taxon>Actinomadura</taxon>
    </lineage>
</organism>
<dbReference type="FunFam" id="1.10.1200.10:FF:000016">
    <property type="entry name" value="Non-ribosomal peptide synthase"/>
    <property type="match status" value="1"/>
</dbReference>
<dbReference type="SUPFAM" id="SSF47336">
    <property type="entry name" value="ACP-like"/>
    <property type="match status" value="2"/>
</dbReference>
<keyword evidence="7" id="KW-1185">Reference proteome</keyword>
<dbReference type="InterPro" id="IPR020845">
    <property type="entry name" value="AMP-binding_CS"/>
</dbReference>
<dbReference type="GO" id="GO:0031177">
    <property type="term" value="F:phosphopantetheine binding"/>
    <property type="evidence" value="ECO:0007669"/>
    <property type="project" value="InterPro"/>
</dbReference>
<dbReference type="Gene3D" id="3.40.50.1820">
    <property type="entry name" value="alpha/beta hydrolase"/>
    <property type="match status" value="1"/>
</dbReference>
<dbReference type="InterPro" id="IPR025110">
    <property type="entry name" value="AMP-bd_C"/>
</dbReference>
<dbReference type="NCBIfam" id="TIGR01733">
    <property type="entry name" value="AA-adenyl-dom"/>
    <property type="match status" value="1"/>
</dbReference>
<dbReference type="Pfam" id="PF00550">
    <property type="entry name" value="PP-binding"/>
    <property type="match status" value="2"/>
</dbReference>
<keyword evidence="4" id="KW-0597">Phosphoprotein</keyword>
<comment type="caution">
    <text evidence="6">The sequence shown here is derived from an EMBL/GenBank/DDBJ whole genome shotgun (WGS) entry which is preliminary data.</text>
</comment>
<feature type="domain" description="Carrier" evidence="5">
    <location>
        <begin position="212"/>
        <end position="286"/>
    </location>
</feature>
<dbReference type="GO" id="GO:0044550">
    <property type="term" value="P:secondary metabolite biosynthetic process"/>
    <property type="evidence" value="ECO:0007669"/>
    <property type="project" value="TreeGrafter"/>
</dbReference>
<feature type="domain" description="Carrier" evidence="5">
    <location>
        <begin position="1289"/>
        <end position="1364"/>
    </location>
</feature>
<evidence type="ECO:0000256" key="2">
    <source>
        <dbReference type="ARBA" id="ARBA00006432"/>
    </source>
</evidence>
<keyword evidence="3" id="KW-0596">Phosphopantetheine</keyword>
<dbReference type="Pfam" id="PF00668">
    <property type="entry name" value="Condensation"/>
    <property type="match status" value="2"/>
</dbReference>
<feature type="non-terminal residue" evidence="6">
    <location>
        <position position="1908"/>
    </location>
</feature>
<comment type="cofactor">
    <cofactor evidence="1">
        <name>pantetheine 4'-phosphate</name>
        <dbReference type="ChEBI" id="CHEBI:47942"/>
    </cofactor>
</comment>
<accession>A0A5C4IZZ9</accession>
<dbReference type="PROSITE" id="PS50075">
    <property type="entry name" value="CARRIER"/>
    <property type="match status" value="2"/>
</dbReference>
<dbReference type="InterPro" id="IPR001242">
    <property type="entry name" value="Condensation_dom"/>
</dbReference>
<dbReference type="Gene3D" id="3.30.559.10">
    <property type="entry name" value="Chloramphenicol acetyltransferase-like domain"/>
    <property type="match status" value="2"/>
</dbReference>
<dbReference type="SUPFAM" id="SSF56801">
    <property type="entry name" value="Acetyl-CoA synthetase-like"/>
    <property type="match status" value="3"/>
</dbReference>
<dbReference type="PANTHER" id="PTHR45527">
    <property type="entry name" value="NONRIBOSOMAL PEPTIDE SYNTHETASE"/>
    <property type="match status" value="1"/>
</dbReference>
<dbReference type="Gene3D" id="3.40.50.12780">
    <property type="entry name" value="N-terminal domain of ligase-like"/>
    <property type="match status" value="2"/>
</dbReference>
<dbReference type="GO" id="GO:0005829">
    <property type="term" value="C:cytosol"/>
    <property type="evidence" value="ECO:0007669"/>
    <property type="project" value="TreeGrafter"/>
</dbReference>
<dbReference type="InterPro" id="IPR042099">
    <property type="entry name" value="ANL_N_sf"/>
</dbReference>
<dbReference type="FunFam" id="3.30.559.10:FF:000012">
    <property type="entry name" value="Non-ribosomal peptide synthetase"/>
    <property type="match status" value="1"/>
</dbReference>
<sequence>PTEAAVMVAAGAVDAERPGVVPFGRPIANTRLFVLDEALAPVPVGVAGELYIAGAGLARGYVGRPGLTAERFVGCPFGAGERMYRTGDLARWTADGQLVFAGRADEQVKVRGFRIEPGEIETALLAHPGVAQAAVIAREDAPGDKRLIAYLVMAEPESAVVDELQAFVGGRLPEYMVPSAVVVLPELPLTPNGKLDRRALPAPERTGGVGREPVTRQERVLCEVFAQVLGVDAVSMDDDFFRLGGHSLLAVSLVERLREGGVNVSVRALFQTPTPAGLARAAGAVSVEVPDNLIPTDARHITPDMLPLVDLTQPELDRVVASVEGGAANVADIYPLAPLQEGLLFHHLLADRGADAYVTLRVLRFTDRARLEEFAQALQQVVDRHDIYRTGVVWEGLREPVQAVWRQAVLPVREHTLNPAETDQTAALLTAAGSAMDLSQAPLMDLHTAETIDNEWLGVVRMHHMVQDHLGMDVLLQELRTVLSGQTESLTPAAPFRNFVAQARGVDRSEHERFFADLLGDVTEPTAPFGLLDVRGDGSDVVSELVPLPKDSVLRLRDVARRLGTSPATVLHVAWARVLSVLSNRDDVVFGTVVFGRMNAGTDADRVLGPFINTLPVRVRTGQTGVRAAVEQMRTQLAELLEHEHAPLAVAQQASGIAGNTPLFTSLLNYRHVGRDAEADGQQTVEGIRNISTRSRTNYPLNVSVNDRGDDDLSLTVQAVASIDAVMVGRLVRTAADNIITALAETLDGGPDVPVRAMDVLAADERDRLLNGWNDTAAEVASASLPELFEAQARRTPDAVAVVSDGVELTYAELLAAADRIARRLRGGGAGAESVVGLCLPHGPQMIIAILGVWKAGAAYLPIDAELPPERVAFMVADSGARVVVADRRTGAGPAGGLPDAPVLWLDDVQTAASASDTSAPPPPEPGGLAYVIYTSGSTGAPKGVAVTHGSLSNYVASVSERLGWSGAGARYALLQPQVTDLGNTVVFISLTTGGQLHALGSAVAVDPAAVSEYLRSRRIDFVKAVPSHLAALSAEAGVEGVLPARSVVLGGEAASAAWLSDVVRAAGDRRVFNHYGPTETTIGVATAELLEAVAGGVIPIGTPIANTRLFVLDETLAPVPAGVAAELYVTGAGVARGYVGRRGLTAERFVACPFHAGERMYRTGDLVKWTAGGQLVFVGRVDHQVKLRGFRIEPGEVEAALLTHPGVSQAVVVVREDAPGDGRLVAYVTSPGAAPSDGELREHVARRLPEHMVPAIVIPLPELPLAPNGKLDRNALPAPRYRAGRGRGPATVQEEILCGMFAEVLGLESVGVDDAFFDLGGHSLLAVRLVSRVRTVLGVELSLRVLFEAPTVAGLAARLAGSGVDRGREPLRPVARPRRVPLSFAQRRLWFLAQFEGPSPTYNLPRAIRLTGDLDATALAAALRDVIGRHESLRTIFPADDGEPYQHILDPRELEWDLRVRSVAPDELADAVRDASRHPFDLSAEAPIRASLFQTGPDEWVLVLVVHHIASDGWSHRPLGRDVSDAYAARRRGEAPSWEPLPVQYADYALWQRDLLGDQSDPGSLLSAQVEYWRAALAGAPEELALPADRPRPAVADHAGHRVPLRVPAEAHRRIAELARAEGATPFMVVQAALAVLLSRLGAGHDIPIGAPVAGRTDEALDDLVGFFVNTLVIRTDVSGNPPFRQVLARVRETTLDALAHQDVPFERLVEELAPERSLARHPLFQVMLTLQNTARAALELPDAQAGTPPLDGSTATARFDLDVSLQEALDEHGDPAGLNGALIAAADLFDAATVDRIAGWFVRVLESVAADPDVPVHAVDVLDRAERERLVVEWNNTGSEMPGVTVGGLFEGRVAAAPGAVAVLEGDVETSYAELDARAAGLAGVLAGLGVGRGAVVGLCLPRGVD</sequence>
<evidence type="ECO:0000313" key="7">
    <source>
        <dbReference type="Proteomes" id="UP000309174"/>
    </source>
</evidence>
<proteinExistence type="inferred from homology"/>
<dbReference type="Gene3D" id="2.30.38.10">
    <property type="entry name" value="Luciferase, Domain 3"/>
    <property type="match status" value="1"/>
</dbReference>